<keyword evidence="4" id="KW-1185">Reference proteome</keyword>
<dbReference type="InterPro" id="IPR029304">
    <property type="entry name" value="AKAP2_C"/>
</dbReference>
<feature type="region of interest" description="Disordered" evidence="2">
    <location>
        <begin position="528"/>
        <end position="565"/>
    </location>
</feature>
<feature type="compositionally biased region" description="Low complexity" evidence="2">
    <location>
        <begin position="584"/>
        <end position="594"/>
    </location>
</feature>
<dbReference type="Pfam" id="PF15304">
    <property type="entry name" value="AKAP2_C"/>
    <property type="match status" value="1"/>
</dbReference>
<feature type="region of interest" description="Disordered" evidence="2">
    <location>
        <begin position="468"/>
        <end position="502"/>
    </location>
</feature>
<evidence type="ECO:0000256" key="1">
    <source>
        <dbReference type="ARBA" id="ARBA00023054"/>
    </source>
</evidence>
<sequence length="647" mass="71620">MDRVTRYPIFSIPHSTRITSLVLDGDVSYPVQLVSVGPEVTGWDYEESPIRSNDHKVQPDTARTGMSHCLHTFSQQLYPEDCKDMKADHTGDAGDTFSKQQWDQQRERRQVIQGQLVKTSGTVAMLQGTAGQGDEVPGPALTQSLEENSVDRKQVDFWAARQQFLNLEQANAGLSGESMSRRVSVSAPPVVNQTPKAFAGSHLANGYGTPIEAQMKTAVVESKKVHGSPVEFPTTEPQSESPEPTKETPIEREIRLAQEREADLREQRGLQRVAGHQELVQITTRPLLTKVSLPSAPRWERGRPSLYVQRDLEQETLREQDHRQQWGRAPTPDWASKSPQLGLRRVLSCDSILDGAPDARAAEPVPEVRRINRIPPDAYQPYLSPGSPSLESPASGAYGKPWGASAKSGGPSADAASPKTTGSQRRVWEPSETSSGTREVPLKPPRGSPRADPCVVKRDQFLLRPLRFGVRDGPQQAEAPQGWGWAGDGGTPALRLHKSPSSELLEREMENVLRREREVAEERRVALFPEVFSPPPPPLDEGSDQDSRSSSRASGITGSYSVSESPLFTPIQLHSGLVWKVESESQSPENSPEEAPWPRRKKELGYAGIDPSDHINSEVLEATRVTRHKNTMAERWEARIYASEDED</sequence>
<dbReference type="GeneID" id="102824336"/>
<feature type="domain" description="A-kinase anchor protein 2 C-terminal" evidence="3">
    <location>
        <begin position="282"/>
        <end position="642"/>
    </location>
</feature>
<reference evidence="5" key="1">
    <citation type="submission" date="2025-08" db="UniProtKB">
        <authorList>
            <consortium name="RefSeq"/>
        </authorList>
    </citation>
    <scope>IDENTIFICATION</scope>
    <source>
        <tissue evidence="5">Spleen</tissue>
    </source>
</reference>
<feature type="region of interest" description="Disordered" evidence="2">
    <location>
        <begin position="379"/>
        <end position="456"/>
    </location>
</feature>
<proteinExistence type="predicted"/>
<feature type="compositionally biased region" description="Low complexity" evidence="2">
    <location>
        <begin position="548"/>
        <end position="561"/>
    </location>
</feature>
<gene>
    <name evidence="5" type="primary">MISP</name>
</gene>
<name>A0A9B0X2G9_CHRAS</name>
<dbReference type="CTD" id="126353"/>
<evidence type="ECO:0000259" key="3">
    <source>
        <dbReference type="Pfam" id="PF15304"/>
    </source>
</evidence>
<dbReference type="Proteomes" id="UP000504623">
    <property type="component" value="Unplaced"/>
</dbReference>
<keyword evidence="1" id="KW-0175">Coiled coil</keyword>
<feature type="region of interest" description="Disordered" evidence="2">
    <location>
        <begin position="318"/>
        <end position="339"/>
    </location>
</feature>
<accession>A0A9B0X2G9</accession>
<dbReference type="PANTHER" id="PTHR18839">
    <property type="entry name" value="MITOTIC INTERACTOR AND SUBSTRATE OF PLK1 MISP FAMILY MEMBER"/>
    <property type="match status" value="1"/>
</dbReference>
<feature type="compositionally biased region" description="Low complexity" evidence="2">
    <location>
        <begin position="231"/>
        <end position="242"/>
    </location>
</feature>
<dbReference type="PANTHER" id="PTHR18839:SF3">
    <property type="entry name" value="MITOTIC INTERACTOR AND SUBSTRATE OF PLK1"/>
    <property type="match status" value="1"/>
</dbReference>
<dbReference type="InterPro" id="IPR042779">
    <property type="entry name" value="MISP/MISP3-like"/>
</dbReference>
<dbReference type="RefSeq" id="XP_006876796.1">
    <property type="nucleotide sequence ID" value="XM_006876734.1"/>
</dbReference>
<dbReference type="OrthoDB" id="9449914at2759"/>
<feature type="region of interest" description="Disordered" evidence="2">
    <location>
        <begin position="581"/>
        <end position="611"/>
    </location>
</feature>
<protein>
    <submittedName>
        <fullName evidence="5">Mitotic interactor and substrate of PLK1</fullName>
    </submittedName>
</protein>
<evidence type="ECO:0000313" key="5">
    <source>
        <dbReference type="RefSeq" id="XP_006876796.1"/>
    </source>
</evidence>
<dbReference type="AlphaFoldDB" id="A0A9B0X2G9"/>
<evidence type="ECO:0000256" key="2">
    <source>
        <dbReference type="SAM" id="MobiDB-lite"/>
    </source>
</evidence>
<organism evidence="4 5">
    <name type="scientific">Chrysochloris asiatica</name>
    <name type="common">Cape golden mole</name>
    <dbReference type="NCBI Taxonomy" id="185453"/>
    <lineage>
        <taxon>Eukaryota</taxon>
        <taxon>Metazoa</taxon>
        <taxon>Chordata</taxon>
        <taxon>Craniata</taxon>
        <taxon>Vertebrata</taxon>
        <taxon>Euteleostomi</taxon>
        <taxon>Mammalia</taxon>
        <taxon>Eutheria</taxon>
        <taxon>Afrotheria</taxon>
        <taxon>Chrysochloridae</taxon>
        <taxon>Chrysochlorinae</taxon>
        <taxon>Chrysochloris</taxon>
    </lineage>
</organism>
<feature type="region of interest" description="Disordered" evidence="2">
    <location>
        <begin position="226"/>
        <end position="250"/>
    </location>
</feature>
<evidence type="ECO:0000313" key="4">
    <source>
        <dbReference type="Proteomes" id="UP000504623"/>
    </source>
</evidence>